<dbReference type="Proteomes" id="UP000037836">
    <property type="component" value="Unassembled WGS sequence"/>
</dbReference>
<evidence type="ECO:0000313" key="1">
    <source>
        <dbReference type="EMBL" id="KPC40418.1"/>
    </source>
</evidence>
<reference evidence="1 2" key="1">
    <citation type="submission" date="2015-07" db="EMBL/GenBank/DDBJ databases">
        <authorList>
            <person name="O'Brien H.E."/>
            <person name="Thakur S."/>
            <person name="Gong Y."/>
            <person name="Wang P.W."/>
            <person name="Guttman D.S."/>
        </authorList>
    </citation>
    <scope>NUCLEOTIDE SEQUENCE [LARGE SCALE GENOMIC DNA]</scope>
    <source>
        <strain evidence="1 2">BR1</strain>
    </source>
</reference>
<accession>A0ABR5L676</accession>
<dbReference type="EMBL" id="LGLO01000089">
    <property type="protein sequence ID" value="KPC40418.1"/>
    <property type="molecule type" value="Genomic_DNA"/>
</dbReference>
<comment type="caution">
    <text evidence="1">The sequence shown here is derived from an EMBL/GenBank/DDBJ whole genome shotgun (WGS) entry which is preliminary data.</text>
</comment>
<reference evidence="1 2" key="2">
    <citation type="submission" date="2015-10" db="EMBL/GenBank/DDBJ databases">
        <title>Comparative genomics and high-throughput reverse genetic screens identify a new phytobacterial MAMP and an Arabidopsis receptor required for immune elicitation.</title>
        <authorList>
            <person name="Mott G.A."/>
            <person name="Thakur S."/>
            <person name="Wang P.W."/>
            <person name="Desveaux D."/>
            <person name="Guttman D.S."/>
        </authorList>
    </citation>
    <scope>NUCLEOTIDE SEQUENCE [LARGE SCALE GENOMIC DNA]</scope>
    <source>
        <strain evidence="1 2">BR1</strain>
    </source>
</reference>
<organism evidence="1 2">
    <name type="scientific">Pseudomonas savastanoi pv. glycinea</name>
    <name type="common">Pseudomonas syringae pv. glycinea</name>
    <dbReference type="NCBI Taxonomy" id="318"/>
    <lineage>
        <taxon>Bacteria</taxon>
        <taxon>Pseudomonadati</taxon>
        <taxon>Pseudomonadota</taxon>
        <taxon>Gammaproteobacteria</taxon>
        <taxon>Pseudomonadales</taxon>
        <taxon>Pseudomonadaceae</taxon>
        <taxon>Pseudomonas</taxon>
    </lineage>
</organism>
<name>A0ABR5L676_PSESG</name>
<evidence type="ECO:0008006" key="3">
    <source>
        <dbReference type="Google" id="ProtNLM"/>
    </source>
</evidence>
<gene>
    <name evidence="1" type="ORF">AC496_4977</name>
</gene>
<keyword evidence="2" id="KW-1185">Reference proteome</keyword>
<sequence length="53" mass="6039">MAHEGQTPAEIADELGESVSTVQEWIDEVPYESPEAYWMRRYNAGTHRGAEDE</sequence>
<evidence type="ECO:0000313" key="2">
    <source>
        <dbReference type="Proteomes" id="UP000037836"/>
    </source>
</evidence>
<protein>
    <recommendedName>
        <fullName evidence="3">Helix-turn-helix domain-containing protein</fullName>
    </recommendedName>
</protein>
<proteinExistence type="predicted"/>